<accession>A0A2N9IX40</accession>
<dbReference type="AlphaFoldDB" id="A0A2N9IX40"/>
<evidence type="ECO:0000313" key="3">
    <source>
        <dbReference type="EMBL" id="SPD28820.1"/>
    </source>
</evidence>
<dbReference type="EMBL" id="OIVN01006247">
    <property type="protein sequence ID" value="SPD28820.1"/>
    <property type="molecule type" value="Genomic_DNA"/>
</dbReference>
<keyword evidence="2" id="KW-0472">Membrane</keyword>
<sequence>MDHSRRRGEGKGEGGEGAVEGRESGRQFERRGGGVVVAVAAVDLVVVLTVVVFAVASVMGKMMANFFLEGCLNATAGLAVEVRSSQKRRVWQWELGNSE</sequence>
<proteinExistence type="predicted"/>
<protein>
    <submittedName>
        <fullName evidence="3">Uncharacterized protein</fullName>
    </submittedName>
</protein>
<feature type="region of interest" description="Disordered" evidence="1">
    <location>
        <begin position="1"/>
        <end position="30"/>
    </location>
</feature>
<keyword evidence="2" id="KW-0812">Transmembrane</keyword>
<reference evidence="3" key="1">
    <citation type="submission" date="2018-02" db="EMBL/GenBank/DDBJ databases">
        <authorList>
            <person name="Cohen D.B."/>
            <person name="Kent A.D."/>
        </authorList>
    </citation>
    <scope>NUCLEOTIDE SEQUENCE</scope>
</reference>
<evidence type="ECO:0000256" key="1">
    <source>
        <dbReference type="SAM" id="MobiDB-lite"/>
    </source>
</evidence>
<feature type="transmembrane region" description="Helical" evidence="2">
    <location>
        <begin position="32"/>
        <end position="56"/>
    </location>
</feature>
<name>A0A2N9IX40_FAGSY</name>
<organism evidence="3">
    <name type="scientific">Fagus sylvatica</name>
    <name type="common">Beechnut</name>
    <dbReference type="NCBI Taxonomy" id="28930"/>
    <lineage>
        <taxon>Eukaryota</taxon>
        <taxon>Viridiplantae</taxon>
        <taxon>Streptophyta</taxon>
        <taxon>Embryophyta</taxon>
        <taxon>Tracheophyta</taxon>
        <taxon>Spermatophyta</taxon>
        <taxon>Magnoliopsida</taxon>
        <taxon>eudicotyledons</taxon>
        <taxon>Gunneridae</taxon>
        <taxon>Pentapetalae</taxon>
        <taxon>rosids</taxon>
        <taxon>fabids</taxon>
        <taxon>Fagales</taxon>
        <taxon>Fagaceae</taxon>
        <taxon>Fagus</taxon>
    </lineage>
</organism>
<gene>
    <name evidence="3" type="ORF">FSB_LOCUS56702</name>
</gene>
<keyword evidence="2" id="KW-1133">Transmembrane helix</keyword>
<evidence type="ECO:0000256" key="2">
    <source>
        <dbReference type="SAM" id="Phobius"/>
    </source>
</evidence>